<protein>
    <submittedName>
        <fullName evidence="1">TIGR02646 family protein</fullName>
    </submittedName>
</protein>
<dbReference type="Gene3D" id="1.10.30.50">
    <property type="match status" value="1"/>
</dbReference>
<dbReference type="Proteomes" id="UP000218172">
    <property type="component" value="Unassembled WGS sequence"/>
</dbReference>
<organism evidence="1 2">
    <name type="scientific">SAR86 cluster bacterium</name>
    <dbReference type="NCBI Taxonomy" id="2030880"/>
    <lineage>
        <taxon>Bacteria</taxon>
        <taxon>Pseudomonadati</taxon>
        <taxon>Pseudomonadota</taxon>
        <taxon>Gammaproteobacteria</taxon>
        <taxon>SAR86 cluster</taxon>
    </lineage>
</organism>
<dbReference type="AlphaFoldDB" id="A0A2A4MPW8"/>
<dbReference type="EMBL" id="NVQR01000052">
    <property type="protein sequence ID" value="PCH61898.1"/>
    <property type="molecule type" value="Genomic_DNA"/>
</dbReference>
<dbReference type="InterPro" id="IPR053575">
    <property type="entry name" value="Retron_Ec78_HNH_endo"/>
</dbReference>
<reference evidence="2" key="1">
    <citation type="submission" date="2017-08" db="EMBL/GenBank/DDBJ databases">
        <title>A dynamic microbial community with high functional redundancy inhabits the cold, oxic subseafloor aquifer.</title>
        <authorList>
            <person name="Tully B.J."/>
            <person name="Wheat C.G."/>
            <person name="Glazer B.T."/>
            <person name="Huber J.A."/>
        </authorList>
    </citation>
    <scope>NUCLEOTIDE SEQUENCE [LARGE SCALE GENOMIC DNA]</scope>
</reference>
<dbReference type="NCBIfam" id="TIGR02646">
    <property type="entry name" value="retron system putative HNH endonuclease"/>
    <property type="match status" value="1"/>
</dbReference>
<dbReference type="NCBIfam" id="NF041761">
    <property type="entry name" value="PtuB"/>
    <property type="match status" value="1"/>
</dbReference>
<proteinExistence type="predicted"/>
<comment type="caution">
    <text evidence="1">The sequence shown here is derived from an EMBL/GenBank/DDBJ whole genome shotgun (WGS) entry which is preliminary data.</text>
</comment>
<sequence length="223" mass="25330">MQKLLRCEAPACLASFKHGLDNWSVIATNNLTNDIWEKLNDMQHNYCAYCECKIPQDNKKRHIEHFIQRSKDPTLTFTWANIFGSCNNPNRCGNYKDESPAVKKIDLNKVCKPDVQNSGDFLIFLNSGKVRAKTKLTVQDSEIANNTITIFNLDGDSTLVNSRIAVIAGEKPLADEYWEWLAVEGSDEIAEFLETTLSDALIRIKGSAHSTALEHLWKYNEKF</sequence>
<gene>
    <name evidence="1" type="ORF">COC19_03785</name>
</gene>
<evidence type="ECO:0000313" key="1">
    <source>
        <dbReference type="EMBL" id="PCH61898.1"/>
    </source>
</evidence>
<evidence type="ECO:0000313" key="2">
    <source>
        <dbReference type="Proteomes" id="UP000218172"/>
    </source>
</evidence>
<name>A0A2A4MPW8_9GAMM</name>
<accession>A0A2A4MPW8</accession>
<dbReference type="InterPro" id="IPR013467">
    <property type="entry name" value="HNH78-like"/>
</dbReference>